<accession>U5D670</accession>
<keyword evidence="2" id="KW-1185">Reference proteome</keyword>
<dbReference type="Proteomes" id="UP000017836">
    <property type="component" value="Unassembled WGS sequence"/>
</dbReference>
<dbReference type="EMBL" id="KI392290">
    <property type="protein sequence ID" value="ERN17944.1"/>
    <property type="molecule type" value="Genomic_DNA"/>
</dbReference>
<dbReference type="AlphaFoldDB" id="U5D670"/>
<protein>
    <submittedName>
        <fullName evidence="1">Uncharacterized protein</fullName>
    </submittedName>
</protein>
<gene>
    <name evidence="1" type="ORF">AMTR_s00046p00063690</name>
</gene>
<dbReference type="HOGENOM" id="CLU_2124418_0_0_1"/>
<proteinExistence type="predicted"/>
<evidence type="ECO:0000313" key="1">
    <source>
        <dbReference type="EMBL" id="ERN17944.1"/>
    </source>
</evidence>
<dbReference type="Gramene" id="ERN17944">
    <property type="protein sequence ID" value="ERN17944"/>
    <property type="gene ID" value="AMTR_s00046p00063690"/>
</dbReference>
<reference evidence="2" key="1">
    <citation type="journal article" date="2013" name="Science">
        <title>The Amborella genome and the evolution of flowering plants.</title>
        <authorList>
            <consortium name="Amborella Genome Project"/>
        </authorList>
    </citation>
    <scope>NUCLEOTIDE SEQUENCE [LARGE SCALE GENOMIC DNA]</scope>
</reference>
<sequence length="114" mass="12949">MKSVCAIAANPDVALACVFQEIWFPSLRRNPRDTETGALEAFQHTRKSLGSRAKEDAIIWTPNSRDIFTIKSFYKIISIVNLHPVVASKVWNLKSTHMHASIHLARHMRKTADH</sequence>
<evidence type="ECO:0000313" key="2">
    <source>
        <dbReference type="Proteomes" id="UP000017836"/>
    </source>
</evidence>
<name>U5D670_AMBTC</name>
<organism evidence="1 2">
    <name type="scientific">Amborella trichopoda</name>
    <dbReference type="NCBI Taxonomy" id="13333"/>
    <lineage>
        <taxon>Eukaryota</taxon>
        <taxon>Viridiplantae</taxon>
        <taxon>Streptophyta</taxon>
        <taxon>Embryophyta</taxon>
        <taxon>Tracheophyta</taxon>
        <taxon>Spermatophyta</taxon>
        <taxon>Magnoliopsida</taxon>
        <taxon>Amborellales</taxon>
        <taxon>Amborellaceae</taxon>
        <taxon>Amborella</taxon>
    </lineage>
</organism>